<feature type="region of interest" description="Disordered" evidence="3">
    <location>
        <begin position="115"/>
        <end position="145"/>
    </location>
</feature>
<evidence type="ECO:0000256" key="2">
    <source>
        <dbReference type="ARBA" id="ARBA00022833"/>
    </source>
</evidence>
<reference evidence="6" key="1">
    <citation type="submission" date="2014-04" db="EMBL/GenBank/DDBJ databases">
        <title>Evolutionary Origins and Diversification of the Mycorrhizal Mutualists.</title>
        <authorList>
            <consortium name="DOE Joint Genome Institute"/>
            <consortium name="Mycorrhizal Genomics Consortium"/>
            <person name="Kohler A."/>
            <person name="Kuo A."/>
            <person name="Nagy L.G."/>
            <person name="Floudas D."/>
            <person name="Copeland A."/>
            <person name="Barry K.W."/>
            <person name="Cichocki N."/>
            <person name="Veneault-Fourrey C."/>
            <person name="LaButti K."/>
            <person name="Lindquist E.A."/>
            <person name="Lipzen A."/>
            <person name="Lundell T."/>
            <person name="Morin E."/>
            <person name="Murat C."/>
            <person name="Riley R."/>
            <person name="Ohm R."/>
            <person name="Sun H."/>
            <person name="Tunlid A."/>
            <person name="Henrissat B."/>
            <person name="Grigoriev I.V."/>
            <person name="Hibbett D.S."/>
            <person name="Martin F."/>
        </authorList>
    </citation>
    <scope>NUCLEOTIDE SEQUENCE [LARGE SCALE GENOMIC DNA]</scope>
    <source>
        <strain evidence="6">FD-334 SS-4</strain>
    </source>
</reference>
<sequence>MSIPPGRGHLSRIDTNFTLNVYDDPWETNRQTSPSKVFDTASYTLPAVPVITKSSDTGNSADLKRTRIGIQKALSEVLIQLAKRDKPPAIVDTIRNTSRDSPERSIGALAETLKQAVKRRGRQKTKNDRTSLGTTEDDSDEETDTLFSTDATIELVLQWTNLLNMAMEQGCFFFDEKSTERETALEDDSKHSYSFRKSRNSFTNGSKWSRSGSPSKRQNQVPELLSSCLSILKSVVSEDCRYRVGSPRPSRPSNSLQILTLNVAQILAYTHRHDPHVLSEIAFAMIPAFYSFPRQMNPRLLHFFETSVVRVVLQNLAGLQGIVSQDPTLVSTHVAFSPNSEDNEIPIVSIQIDEVLSQRSPHMPGKWDSARSMGGEIQSTNNPRQSSHIYYLAFLIPPLFGAILDSVESGDEADLSTGIYAQAAQLIRTISVSKVDTYNDLLEVIAHSGPKSRRWAIASLCELWPKSVGHAIISSPFHPTRRLSDPNHNNHDPYSHQFVPWYFDIHQNWPRADNVLHCDCRSCLKPIHGFALMCPSCMTAVHFDCYDYPRGNYHIQYTAATETSVQRFAILRFSDILKSGATEVLVGHTFKPGNWFTLCLCFVCQKPLWGCFAQGLKCERCPAVLHLGCLALLSQPQQCGAIEITSKHVVIDFNLLRQSCLDHFPILSSTAEELNSGSYEEISIYQSALQIQLQILNNGITFGSIIVDDKGKASNSITGTIDDFELHRILDQCKQLLDIGRLPFSPLTQQYIQDGDQHRPVIMFNWSYLEYITAAIKASSPQSHYGSAATSDFLNVEQPFEVDTSEIQDAASLPYESVTLGQIRSILRTDFTLRSDIAATFILDQLYQLSFLDRVDNNPYPFENLVLESDLKCIFPLPLGLDLSMNVETLVSSIEASLSDLDLTSNEFGFLLLTRRFWPNGLASEYGLKRLALRVFSWILDEDNSLAIILREYVAKQKNLPGVRTHEYAEPWPSSLTTRLAPSGVANNGGDFVSARRLLLSRFALPWLLELHDLDPSFYCQIMFGACCDIVDDEGADFESSNPLNGQSKKKDSYTRCDDILRSIIRLSHCSVMFTVFDDLFLRWMDFVFSSGAGERAFPSLHRLSTNEAGQSASQSPTISTTNPISSSPDAFRTPSIDPLRAISNFANQSDTGLSLSISYLPMLIKSGVNIPIQTFKHFLPLLMANKGGSLKNANTFIEALALSLWIKPSRGQDFQDAIATLHSHLSSQISWCLVSGQNPDICLSIIRQSLCACLRVYGCDRASIIDAGLMSDSEIHNLPSQRKLTGREGRTDDPIFIHPKILDALALYIQSKVDDVTCYAAKFLDIFLTGCPFLESFEIDNFVLQNGKIIASCAWATYNIQREDIATARTRLLLRSLLIDSEPLQEILSTNMDPTRTSIKERLSSINRLFRIVLDVTSPDFQVEDRQWRSSVTEVFNCYFSPLWNDSSEEIRTSIRSSSAALLPAHFEIISQCWSESLLKAPIIERTRLIGFLLQLRAHFTTWKVLSWDAMIETLVEYDYDLKNNDRMSSHDHVNINSGILANNNLLTADPEMAHLRVSIILLGLQMLADGIDVDFFSLMKLKVQFVQITGFNEVSVVPTQNGQNFRLQFSDIAEIEEAAYPCIEELVHVIDAPYYLKVPQSALGIADSYYEDEQANVLVGSVFLDAILTMLGTMQKPASLPVLTFKSLLEALYIIIHKYDIGIAPLVHLQTSLLKAILRTVGLISQDLSYELRQLSLSIAQVSINKCHTFLGAINISIILEAVATEVASQTRHSQDALIVQAKSLIGNTLQMFYDKGLLMCLLRRPLQPSMFTVLHQVLNDEGKDAFSGSTSICEYLLRDTLLRSMDCDSRYFSTMLENISSFVEVVYFQGYSSELLAYCAHRLGNLASRMLDGSIAGMDSSPLITILSILIKNNKKNIKALLPHVDTILRVALHRLVSNETCLTRLIKASLSVQSRVNETSGSADVVNVLFEILLDGFGMRTKMSPITMKALIRSLLAADKAMLLPLAIVQRQPFRTMIDDAYSFLQNYNSSEDNVNQNVHCVMETAKLLLGAINRDPAHFQRLTEPATDKSSRTPPTMRSWNMLLLVTLQESEDDWKTMIYDQFTSFCNTYSAVLRTYVSSGIASAATATTDINQAHISLKLWVMLAHSISMSAHNGETSVAGVWNELWPAYEGFLDVLDTEARVGAYPALVSLASASVADLIVYMRSLKTSLSLDTSAYVAILDRLRTLRLGDSSSHKITRTLHLMSEPPVQVPDTALLNQIAKELVAAEKIRIMEGA</sequence>
<dbReference type="CDD" id="cd00029">
    <property type="entry name" value="C1"/>
    <property type="match status" value="1"/>
</dbReference>
<evidence type="ECO:0000259" key="4">
    <source>
        <dbReference type="PROSITE" id="PS50081"/>
    </source>
</evidence>
<dbReference type="SUPFAM" id="SSF57889">
    <property type="entry name" value="Cysteine-rich domain"/>
    <property type="match status" value="1"/>
</dbReference>
<dbReference type="Pfam" id="PF00130">
    <property type="entry name" value="C1_1"/>
    <property type="match status" value="1"/>
</dbReference>
<dbReference type="EMBL" id="KN817525">
    <property type="protein sequence ID" value="KJA27188.1"/>
    <property type="molecule type" value="Genomic_DNA"/>
</dbReference>
<feature type="domain" description="Phorbol-ester/DAG-type" evidence="4">
    <location>
        <begin position="587"/>
        <end position="639"/>
    </location>
</feature>
<feature type="region of interest" description="Disordered" evidence="3">
    <location>
        <begin position="195"/>
        <end position="219"/>
    </location>
</feature>
<evidence type="ECO:0000313" key="5">
    <source>
        <dbReference type="EMBL" id="KJA27188.1"/>
    </source>
</evidence>
<feature type="region of interest" description="Disordered" evidence="3">
    <location>
        <begin position="1109"/>
        <end position="1130"/>
    </location>
</feature>
<dbReference type="InterPro" id="IPR046349">
    <property type="entry name" value="C1-like_sf"/>
</dbReference>
<dbReference type="Gene3D" id="3.30.60.20">
    <property type="match status" value="1"/>
</dbReference>
<dbReference type="SMART" id="SM00109">
    <property type="entry name" value="C1"/>
    <property type="match status" value="1"/>
</dbReference>
<dbReference type="OrthoDB" id="6270916at2759"/>
<keyword evidence="2" id="KW-0862">Zinc</keyword>
<feature type="compositionally biased region" description="Polar residues" evidence="3">
    <location>
        <begin position="200"/>
        <end position="219"/>
    </location>
</feature>
<dbReference type="PROSITE" id="PS50081">
    <property type="entry name" value="ZF_DAG_PE_2"/>
    <property type="match status" value="1"/>
</dbReference>
<proteinExistence type="predicted"/>
<protein>
    <recommendedName>
        <fullName evidence="4">Phorbol-ester/DAG-type domain-containing protein</fullName>
    </recommendedName>
</protein>
<dbReference type="OMA" id="HPYAHQF"/>
<dbReference type="PROSITE" id="PS00479">
    <property type="entry name" value="ZF_DAG_PE_1"/>
    <property type="match status" value="1"/>
</dbReference>
<dbReference type="GO" id="GO:0046872">
    <property type="term" value="F:metal ion binding"/>
    <property type="evidence" value="ECO:0007669"/>
    <property type="project" value="UniProtKB-KW"/>
</dbReference>
<evidence type="ECO:0000313" key="6">
    <source>
        <dbReference type="Proteomes" id="UP000054270"/>
    </source>
</evidence>
<keyword evidence="1" id="KW-0479">Metal-binding</keyword>
<organism evidence="5 6">
    <name type="scientific">Hypholoma sublateritium (strain FD-334 SS-4)</name>
    <dbReference type="NCBI Taxonomy" id="945553"/>
    <lineage>
        <taxon>Eukaryota</taxon>
        <taxon>Fungi</taxon>
        <taxon>Dikarya</taxon>
        <taxon>Basidiomycota</taxon>
        <taxon>Agaricomycotina</taxon>
        <taxon>Agaricomycetes</taxon>
        <taxon>Agaricomycetidae</taxon>
        <taxon>Agaricales</taxon>
        <taxon>Agaricineae</taxon>
        <taxon>Strophariaceae</taxon>
        <taxon>Hypholoma</taxon>
    </lineage>
</organism>
<evidence type="ECO:0000256" key="1">
    <source>
        <dbReference type="ARBA" id="ARBA00022723"/>
    </source>
</evidence>
<keyword evidence="6" id="KW-1185">Reference proteome</keyword>
<dbReference type="InterPro" id="IPR002219">
    <property type="entry name" value="PKC_DAG/PE"/>
</dbReference>
<gene>
    <name evidence="5" type="ORF">HYPSUDRAFT_35785</name>
</gene>
<accession>A0A0D2MT64</accession>
<evidence type="ECO:0000256" key="3">
    <source>
        <dbReference type="SAM" id="MobiDB-lite"/>
    </source>
</evidence>
<name>A0A0D2MT64_HYPSF</name>
<feature type="compositionally biased region" description="Acidic residues" evidence="3">
    <location>
        <begin position="135"/>
        <end position="144"/>
    </location>
</feature>
<feature type="compositionally biased region" description="Low complexity" evidence="3">
    <location>
        <begin position="1114"/>
        <end position="1129"/>
    </location>
</feature>
<dbReference type="STRING" id="945553.A0A0D2MT64"/>
<dbReference type="Proteomes" id="UP000054270">
    <property type="component" value="Unassembled WGS sequence"/>
</dbReference>